<keyword evidence="2" id="KW-1185">Reference proteome</keyword>
<dbReference type="PANTHER" id="PTHR34352:SF1">
    <property type="entry name" value="PROTEIN YHFA"/>
    <property type="match status" value="1"/>
</dbReference>
<name>A0A918VNC0_9GAMM</name>
<reference evidence="1" key="2">
    <citation type="submission" date="2020-09" db="EMBL/GenBank/DDBJ databases">
        <authorList>
            <person name="Sun Q."/>
            <person name="Kim S."/>
        </authorList>
    </citation>
    <scope>NUCLEOTIDE SEQUENCE</scope>
    <source>
        <strain evidence="1">KCTC 12711</strain>
    </source>
</reference>
<comment type="caution">
    <text evidence="1">The sequence shown here is derived from an EMBL/GenBank/DDBJ whole genome shotgun (WGS) entry which is preliminary data.</text>
</comment>
<protein>
    <recommendedName>
        <fullName evidence="3">OsmC family protein</fullName>
    </recommendedName>
</protein>
<organism evidence="1 2">
    <name type="scientific">Arenicella chitinivorans</name>
    <dbReference type="NCBI Taxonomy" id="1329800"/>
    <lineage>
        <taxon>Bacteria</taxon>
        <taxon>Pseudomonadati</taxon>
        <taxon>Pseudomonadota</taxon>
        <taxon>Gammaproteobacteria</taxon>
        <taxon>Arenicellales</taxon>
        <taxon>Arenicellaceae</taxon>
        <taxon>Arenicella</taxon>
    </lineage>
</organism>
<dbReference type="Pfam" id="PF02566">
    <property type="entry name" value="OsmC"/>
    <property type="match status" value="1"/>
</dbReference>
<evidence type="ECO:0000313" key="2">
    <source>
        <dbReference type="Proteomes" id="UP000614811"/>
    </source>
</evidence>
<reference evidence="1" key="1">
    <citation type="journal article" date="2014" name="Int. J. Syst. Evol. Microbiol.">
        <title>Complete genome sequence of Corynebacterium casei LMG S-19264T (=DSM 44701T), isolated from a smear-ripened cheese.</title>
        <authorList>
            <consortium name="US DOE Joint Genome Institute (JGI-PGF)"/>
            <person name="Walter F."/>
            <person name="Albersmeier A."/>
            <person name="Kalinowski J."/>
            <person name="Ruckert C."/>
        </authorList>
    </citation>
    <scope>NUCLEOTIDE SEQUENCE</scope>
    <source>
        <strain evidence="1">KCTC 12711</strain>
    </source>
</reference>
<dbReference type="InterPro" id="IPR015946">
    <property type="entry name" value="KH_dom-like_a/b"/>
</dbReference>
<dbReference type="Gene3D" id="2.20.25.10">
    <property type="match status" value="1"/>
</dbReference>
<dbReference type="InterPro" id="IPR003718">
    <property type="entry name" value="OsmC/Ohr_fam"/>
</dbReference>
<evidence type="ECO:0008006" key="3">
    <source>
        <dbReference type="Google" id="ProtNLM"/>
    </source>
</evidence>
<proteinExistence type="predicted"/>
<dbReference type="NCBIfam" id="NF008009">
    <property type="entry name" value="PRK10738.1"/>
    <property type="match status" value="1"/>
</dbReference>
<accession>A0A918VNC0</accession>
<dbReference type="SUPFAM" id="SSF82784">
    <property type="entry name" value="OsmC-like"/>
    <property type="match status" value="1"/>
</dbReference>
<dbReference type="Proteomes" id="UP000614811">
    <property type="component" value="Unassembled WGS sequence"/>
</dbReference>
<dbReference type="PANTHER" id="PTHR34352">
    <property type="entry name" value="PROTEIN YHFA"/>
    <property type="match status" value="1"/>
</dbReference>
<dbReference type="RefSeq" id="WP_189400452.1">
    <property type="nucleotide sequence ID" value="NZ_BMXA01000003.1"/>
</dbReference>
<dbReference type="Gene3D" id="3.30.300.20">
    <property type="match status" value="1"/>
</dbReference>
<dbReference type="AlphaFoldDB" id="A0A918VNC0"/>
<gene>
    <name evidence="1" type="ORF">GCM10008090_19900</name>
</gene>
<sequence length="136" mass="14744">MKATVELQQNVNFKATSGTGHSVMMDGPPDFGGENLGARPMEFLLMGMGGCASFDVVHILRKRRLQVDSCVADVEAERADTDPKVFTKIHLHFKVSGPDLTEKAVAKAVELSAEKYCSASIMLGKTADVTHSYEIL</sequence>
<dbReference type="EMBL" id="BMXA01000003">
    <property type="protein sequence ID" value="GHA10343.1"/>
    <property type="molecule type" value="Genomic_DNA"/>
</dbReference>
<evidence type="ECO:0000313" key="1">
    <source>
        <dbReference type="EMBL" id="GHA10343.1"/>
    </source>
</evidence>
<dbReference type="InterPro" id="IPR036102">
    <property type="entry name" value="OsmC/Ohrsf"/>
</dbReference>